<protein>
    <recommendedName>
        <fullName evidence="1">N-acetyltransferase domain-containing protein</fullName>
    </recommendedName>
</protein>
<dbReference type="GO" id="GO:0016747">
    <property type="term" value="F:acyltransferase activity, transferring groups other than amino-acyl groups"/>
    <property type="evidence" value="ECO:0007669"/>
    <property type="project" value="InterPro"/>
</dbReference>
<gene>
    <name evidence="2" type="ORF">KY5_6443</name>
</gene>
<name>A0A291QIC0_9ACTN</name>
<dbReference type="Pfam" id="PF00583">
    <property type="entry name" value="Acetyltransf_1"/>
    <property type="match status" value="1"/>
</dbReference>
<evidence type="ECO:0000259" key="1">
    <source>
        <dbReference type="Pfam" id="PF00583"/>
    </source>
</evidence>
<dbReference type="AlphaFoldDB" id="A0A291QIC0"/>
<dbReference type="RefSeq" id="WP_098245586.1">
    <property type="nucleotide sequence ID" value="NZ_CP022685.1"/>
</dbReference>
<dbReference type="Gene3D" id="3.40.630.30">
    <property type="match status" value="1"/>
</dbReference>
<reference evidence="2 3" key="1">
    <citation type="submission" date="2017-08" db="EMBL/GenBank/DDBJ databases">
        <title>Complete Genome Sequence of Streptomyces formicae KY5, the formicamycin producer.</title>
        <authorList>
            <person name="Holmes N.A."/>
            <person name="Devine R."/>
            <person name="Qin Z."/>
            <person name="Seipke R.F."/>
            <person name="Wilkinson B."/>
            <person name="Hutchings M.I."/>
        </authorList>
    </citation>
    <scope>NUCLEOTIDE SEQUENCE [LARGE SCALE GENOMIC DNA]</scope>
    <source>
        <strain evidence="2 3">KY5</strain>
    </source>
</reference>
<feature type="domain" description="N-acetyltransferase" evidence="1">
    <location>
        <begin position="32"/>
        <end position="79"/>
    </location>
</feature>
<dbReference type="InterPro" id="IPR000182">
    <property type="entry name" value="GNAT_dom"/>
</dbReference>
<dbReference type="SUPFAM" id="SSF55729">
    <property type="entry name" value="Acyl-CoA N-acyltransferases (Nat)"/>
    <property type="match status" value="1"/>
</dbReference>
<evidence type="ECO:0000313" key="3">
    <source>
        <dbReference type="Proteomes" id="UP000221011"/>
    </source>
</evidence>
<dbReference type="InterPro" id="IPR016181">
    <property type="entry name" value="Acyl_CoA_acyltransferase"/>
</dbReference>
<organism evidence="2 3">
    <name type="scientific">Streptomyces formicae</name>
    <dbReference type="NCBI Taxonomy" id="1616117"/>
    <lineage>
        <taxon>Bacteria</taxon>
        <taxon>Bacillati</taxon>
        <taxon>Actinomycetota</taxon>
        <taxon>Actinomycetes</taxon>
        <taxon>Kitasatosporales</taxon>
        <taxon>Streptomycetaceae</taxon>
        <taxon>Streptomyces</taxon>
    </lineage>
</organism>
<accession>A0A291QIC0</accession>
<dbReference type="EMBL" id="CP022685">
    <property type="protein sequence ID" value="ATL31461.1"/>
    <property type="molecule type" value="Genomic_DNA"/>
</dbReference>
<sequence length="132" mass="14502">MSRPARPPAAHYEHVPETSPASCQALTMLDPHNRSIGCLRYQLCHPCRIGHILNIAVAAHWQGQGLARHALHTVLAEGEGYAWSTSRQSPEGRRFFAAMEEETEIAFPADGARCPHMTEGSTLTPPAPRRKA</sequence>
<proteinExistence type="predicted"/>
<dbReference type="KEGG" id="sfk:KY5_6443"/>
<keyword evidence="3" id="KW-1185">Reference proteome</keyword>
<evidence type="ECO:0000313" key="2">
    <source>
        <dbReference type="EMBL" id="ATL31461.1"/>
    </source>
</evidence>
<dbReference type="CDD" id="cd04301">
    <property type="entry name" value="NAT_SF"/>
    <property type="match status" value="1"/>
</dbReference>
<dbReference type="Proteomes" id="UP000221011">
    <property type="component" value="Chromosome"/>
</dbReference>